<sequence length="136" mass="14921">MNILNVGQNYSITTAASGNKMPTESIAVEKNINQNNSQPTKIDMRNISIDEINTLIKSGESALLDVVPFIPLNVLEQYNNDPEKIGKIKVDLIGQVEKSIDFKKSIGENTDFLSGVLSKFKDLDGKQLNGKVDILA</sequence>
<comment type="caution">
    <text evidence="1">The sequence shown here is derived from an EMBL/GenBank/DDBJ whole genome shotgun (WGS) entry which is preliminary data.</text>
</comment>
<dbReference type="EMBL" id="JACHHU010000053">
    <property type="protein sequence ID" value="MBB6545160.1"/>
    <property type="molecule type" value="Genomic_DNA"/>
</dbReference>
<organism evidence="1 2">
    <name type="scientific">Thalassotalea piscium</name>
    <dbReference type="NCBI Taxonomy" id="1230533"/>
    <lineage>
        <taxon>Bacteria</taxon>
        <taxon>Pseudomonadati</taxon>
        <taxon>Pseudomonadota</taxon>
        <taxon>Gammaproteobacteria</taxon>
        <taxon>Alteromonadales</taxon>
        <taxon>Colwelliaceae</taxon>
        <taxon>Thalassotalea</taxon>
    </lineage>
</organism>
<accession>A0A7X0TVJ6</accession>
<evidence type="ECO:0000313" key="1">
    <source>
        <dbReference type="EMBL" id="MBB6545160.1"/>
    </source>
</evidence>
<dbReference type="AlphaFoldDB" id="A0A7X0TVJ6"/>
<keyword evidence="2" id="KW-1185">Reference proteome</keyword>
<dbReference type="Proteomes" id="UP000537141">
    <property type="component" value="Unassembled WGS sequence"/>
</dbReference>
<reference evidence="1 2" key="1">
    <citation type="submission" date="2020-08" db="EMBL/GenBank/DDBJ databases">
        <title>Genomic Encyclopedia of Type Strains, Phase IV (KMG-IV): sequencing the most valuable type-strain genomes for metagenomic binning, comparative biology and taxonomic classification.</title>
        <authorList>
            <person name="Goeker M."/>
        </authorList>
    </citation>
    <scope>NUCLEOTIDE SEQUENCE [LARGE SCALE GENOMIC DNA]</scope>
    <source>
        <strain evidence="1 2">DSM 26287</strain>
    </source>
</reference>
<gene>
    <name evidence="1" type="ORF">HNQ55_003703</name>
</gene>
<protein>
    <submittedName>
        <fullName evidence="1">Uncharacterized protein</fullName>
    </submittedName>
</protein>
<name>A0A7X0TVJ6_9GAMM</name>
<dbReference type="RefSeq" id="WP_007991288.1">
    <property type="nucleotide sequence ID" value="NZ_AP027362.1"/>
</dbReference>
<evidence type="ECO:0000313" key="2">
    <source>
        <dbReference type="Proteomes" id="UP000537141"/>
    </source>
</evidence>
<proteinExistence type="predicted"/>